<name>A0A2W5D8B6_9BURK</name>
<dbReference type="EMBL" id="QFOD01000025">
    <property type="protein sequence ID" value="PZP28031.1"/>
    <property type="molecule type" value="Genomic_DNA"/>
</dbReference>
<accession>A0A2W5D8B6</accession>
<dbReference type="CDD" id="cd00093">
    <property type="entry name" value="HTH_XRE"/>
    <property type="match status" value="1"/>
</dbReference>
<dbReference type="Pfam" id="PF01381">
    <property type="entry name" value="HTH_3"/>
    <property type="match status" value="1"/>
</dbReference>
<dbReference type="GO" id="GO:0003677">
    <property type="term" value="F:DNA binding"/>
    <property type="evidence" value="ECO:0007669"/>
    <property type="project" value="InterPro"/>
</dbReference>
<reference evidence="2 3" key="1">
    <citation type="submission" date="2017-08" db="EMBL/GenBank/DDBJ databases">
        <title>Infants hospitalized years apart are colonized by the same room-sourced microbial strains.</title>
        <authorList>
            <person name="Brooks B."/>
            <person name="Olm M.R."/>
            <person name="Firek B.A."/>
            <person name="Baker R."/>
            <person name="Thomas B.C."/>
            <person name="Morowitz M.J."/>
            <person name="Banfield J.F."/>
        </authorList>
    </citation>
    <scope>NUCLEOTIDE SEQUENCE [LARGE SCALE GENOMIC DNA]</scope>
    <source>
        <strain evidence="2">S2_012_000_R2_81</strain>
    </source>
</reference>
<evidence type="ECO:0000313" key="2">
    <source>
        <dbReference type="EMBL" id="PZP28031.1"/>
    </source>
</evidence>
<dbReference type="Gene3D" id="1.10.260.40">
    <property type="entry name" value="lambda repressor-like DNA-binding domains"/>
    <property type="match status" value="1"/>
</dbReference>
<evidence type="ECO:0000313" key="3">
    <source>
        <dbReference type="Proteomes" id="UP000249633"/>
    </source>
</evidence>
<sequence>MLQCGDPVVQSEDEINKKVGRTIAKKRKAAGYTQEQVSAHLDIGKEAFSRIERGINGVSVAKLFSLADLFGCGVETFFAEAARQLADQPDSTDRLLAGLSKADRQLVVQLVEKLADRLRSNR</sequence>
<comment type="caution">
    <text evidence="2">The sequence shown here is derived from an EMBL/GenBank/DDBJ whole genome shotgun (WGS) entry which is preliminary data.</text>
</comment>
<dbReference type="InterPro" id="IPR010982">
    <property type="entry name" value="Lambda_DNA-bd_dom_sf"/>
</dbReference>
<evidence type="ECO:0000259" key="1">
    <source>
        <dbReference type="PROSITE" id="PS50943"/>
    </source>
</evidence>
<dbReference type="SUPFAM" id="SSF47413">
    <property type="entry name" value="lambda repressor-like DNA-binding domains"/>
    <property type="match status" value="1"/>
</dbReference>
<dbReference type="SMART" id="SM00530">
    <property type="entry name" value="HTH_XRE"/>
    <property type="match status" value="1"/>
</dbReference>
<dbReference type="PROSITE" id="PS50943">
    <property type="entry name" value="HTH_CROC1"/>
    <property type="match status" value="1"/>
</dbReference>
<protein>
    <submittedName>
        <fullName evidence="2">Transcriptional regulator</fullName>
    </submittedName>
</protein>
<dbReference type="AlphaFoldDB" id="A0A2W5D8B6"/>
<gene>
    <name evidence="2" type="ORF">DI603_20260</name>
</gene>
<dbReference type="Proteomes" id="UP000249633">
    <property type="component" value="Unassembled WGS sequence"/>
</dbReference>
<dbReference type="InterPro" id="IPR001387">
    <property type="entry name" value="Cro/C1-type_HTH"/>
</dbReference>
<organism evidence="2 3">
    <name type="scientific">Roseateles depolymerans</name>
    <dbReference type="NCBI Taxonomy" id="76731"/>
    <lineage>
        <taxon>Bacteria</taxon>
        <taxon>Pseudomonadati</taxon>
        <taxon>Pseudomonadota</taxon>
        <taxon>Betaproteobacteria</taxon>
        <taxon>Burkholderiales</taxon>
        <taxon>Sphaerotilaceae</taxon>
        <taxon>Roseateles</taxon>
    </lineage>
</organism>
<proteinExistence type="predicted"/>
<feature type="domain" description="HTH cro/C1-type" evidence="1">
    <location>
        <begin position="23"/>
        <end position="77"/>
    </location>
</feature>